<dbReference type="InterPro" id="IPR011009">
    <property type="entry name" value="Kinase-like_dom_sf"/>
</dbReference>
<dbReference type="eggNOG" id="COG0515">
    <property type="taxonomic scope" value="Bacteria"/>
</dbReference>
<dbReference type="AlphaFoldDB" id="A0A017TG85"/>
<dbReference type="STRING" id="1192034.CAP_6074"/>
<dbReference type="OrthoDB" id="5514810at2"/>
<keyword evidence="3" id="KW-0418">Kinase</keyword>
<proteinExistence type="predicted"/>
<keyword evidence="7" id="KW-1185">Reference proteome</keyword>
<accession>A0A017TG85</accession>
<sequence length="515" mass="54131">MPDAMKPGDVLADRFELERLGSPLQGGAGVLASLMGAASPAVWRAKDRLNGEPVAVKVLSDVSPDVRARFERDMSERSALEHPALTRYVTHGVTDDGRGYVVTEWLDGVDLRARLSRSALKISEALLLVERIADALDDAHTRGLVHGAVSPTNIFLPGGDVASAKLLDLGSSRRLAPPVLAGNGLAPGGPLYLAPEQAQGDPNIDARTDVFSLGSVLYECLAGRPAFDGAYALAVAAKVVLASPPSVRRLLGDIPTPVDALVGQMLSKPREARPANGAELRKRIRILQDPIDSSGPPTLTPPSSVESWGYLGDALTAAGAPSTLPKLIWLVLVMGNGDAAGAPAVPERVAQAVGAFQANAQRLHDGSVLVRIEHERGGTTPSSQDVGVLASASSEDDPAHEQRRHGMILGMLRRARMQSQGGERAARCGIAVRGAMQGRAAALTLVPPSRPGEWLSTAAIDLAARLLDRGMRSGMQGIILDEEGADLINAERFNLVTTPGGLIELRGEWTAQPSV</sequence>
<dbReference type="EMBL" id="ASRX01000005">
    <property type="protein sequence ID" value="EYF08313.1"/>
    <property type="molecule type" value="Genomic_DNA"/>
</dbReference>
<dbReference type="Gene3D" id="3.30.200.20">
    <property type="entry name" value="Phosphorylase Kinase, domain 1"/>
    <property type="match status" value="1"/>
</dbReference>
<organism evidence="6 7">
    <name type="scientific">Chondromyces apiculatus DSM 436</name>
    <dbReference type="NCBI Taxonomy" id="1192034"/>
    <lineage>
        <taxon>Bacteria</taxon>
        <taxon>Pseudomonadati</taxon>
        <taxon>Myxococcota</taxon>
        <taxon>Polyangia</taxon>
        <taxon>Polyangiales</taxon>
        <taxon>Polyangiaceae</taxon>
        <taxon>Chondromyces</taxon>
    </lineage>
</organism>
<dbReference type="SUPFAM" id="SSF56112">
    <property type="entry name" value="Protein kinase-like (PK-like)"/>
    <property type="match status" value="1"/>
</dbReference>
<dbReference type="InterPro" id="IPR000719">
    <property type="entry name" value="Prot_kinase_dom"/>
</dbReference>
<evidence type="ECO:0000259" key="5">
    <source>
        <dbReference type="PROSITE" id="PS50011"/>
    </source>
</evidence>
<dbReference type="SMART" id="SM00220">
    <property type="entry name" value="S_TKc"/>
    <property type="match status" value="1"/>
</dbReference>
<keyword evidence="2" id="KW-0547">Nucleotide-binding</keyword>
<gene>
    <name evidence="6" type="ORF">CAP_6074</name>
</gene>
<evidence type="ECO:0000256" key="4">
    <source>
        <dbReference type="ARBA" id="ARBA00022840"/>
    </source>
</evidence>
<evidence type="ECO:0000256" key="3">
    <source>
        <dbReference type="ARBA" id="ARBA00022777"/>
    </source>
</evidence>
<evidence type="ECO:0000313" key="6">
    <source>
        <dbReference type="EMBL" id="EYF08313.1"/>
    </source>
</evidence>
<protein>
    <recommendedName>
        <fullName evidence="5">Protein kinase domain-containing protein</fullName>
    </recommendedName>
</protein>
<dbReference type="Pfam" id="PF00069">
    <property type="entry name" value="Pkinase"/>
    <property type="match status" value="1"/>
</dbReference>
<dbReference type="GO" id="GO:0004674">
    <property type="term" value="F:protein serine/threonine kinase activity"/>
    <property type="evidence" value="ECO:0007669"/>
    <property type="project" value="TreeGrafter"/>
</dbReference>
<evidence type="ECO:0000313" key="7">
    <source>
        <dbReference type="Proteomes" id="UP000019678"/>
    </source>
</evidence>
<dbReference type="GO" id="GO:0005524">
    <property type="term" value="F:ATP binding"/>
    <property type="evidence" value="ECO:0007669"/>
    <property type="project" value="UniProtKB-KW"/>
</dbReference>
<dbReference type="CDD" id="cd14014">
    <property type="entry name" value="STKc_PknB_like"/>
    <property type="match status" value="1"/>
</dbReference>
<evidence type="ECO:0000256" key="1">
    <source>
        <dbReference type="ARBA" id="ARBA00022679"/>
    </source>
</evidence>
<comment type="caution">
    <text evidence="6">The sequence shown here is derived from an EMBL/GenBank/DDBJ whole genome shotgun (WGS) entry which is preliminary data.</text>
</comment>
<keyword evidence="1" id="KW-0808">Transferase</keyword>
<dbReference type="PROSITE" id="PS50011">
    <property type="entry name" value="PROTEIN_KINASE_DOM"/>
    <property type="match status" value="1"/>
</dbReference>
<dbReference type="PANTHER" id="PTHR43289">
    <property type="entry name" value="MITOGEN-ACTIVATED PROTEIN KINASE KINASE KINASE 20-RELATED"/>
    <property type="match status" value="1"/>
</dbReference>
<evidence type="ECO:0000256" key="2">
    <source>
        <dbReference type="ARBA" id="ARBA00022741"/>
    </source>
</evidence>
<name>A0A017TG85_9BACT</name>
<dbReference type="PANTHER" id="PTHR43289:SF6">
    <property type="entry name" value="SERINE_THREONINE-PROTEIN KINASE NEKL-3"/>
    <property type="match status" value="1"/>
</dbReference>
<dbReference type="Proteomes" id="UP000019678">
    <property type="component" value="Unassembled WGS sequence"/>
</dbReference>
<feature type="domain" description="Protein kinase" evidence="5">
    <location>
        <begin position="28"/>
        <end position="286"/>
    </location>
</feature>
<dbReference type="Gene3D" id="1.10.510.10">
    <property type="entry name" value="Transferase(Phosphotransferase) domain 1"/>
    <property type="match status" value="1"/>
</dbReference>
<reference evidence="6 7" key="1">
    <citation type="submission" date="2013-05" db="EMBL/GenBank/DDBJ databases">
        <title>Genome assembly of Chondromyces apiculatus DSM 436.</title>
        <authorList>
            <person name="Sharma G."/>
            <person name="Khatri I."/>
            <person name="Kaur C."/>
            <person name="Mayilraj S."/>
            <person name="Subramanian S."/>
        </authorList>
    </citation>
    <scope>NUCLEOTIDE SEQUENCE [LARGE SCALE GENOMIC DNA]</scope>
    <source>
        <strain evidence="6 7">DSM 436</strain>
    </source>
</reference>
<keyword evidence="4" id="KW-0067">ATP-binding</keyword>